<dbReference type="Gene3D" id="3.40.50.300">
    <property type="entry name" value="P-loop containing nucleotide triphosphate hydrolases"/>
    <property type="match status" value="1"/>
</dbReference>
<feature type="binding site" evidence="8">
    <location>
        <begin position="419"/>
        <end position="423"/>
    </location>
    <ligand>
        <name>GTP</name>
        <dbReference type="ChEBI" id="CHEBI:37565"/>
    </ligand>
</feature>
<keyword evidence="5 8" id="KW-0648">Protein biosynthesis</keyword>
<protein>
    <recommendedName>
        <fullName evidence="2 8">Translation initiation factor IF-2</fullName>
    </recommendedName>
</protein>
<feature type="compositionally biased region" description="Basic and acidic residues" evidence="10">
    <location>
        <begin position="143"/>
        <end position="175"/>
    </location>
</feature>
<feature type="compositionally biased region" description="Basic and acidic residues" evidence="10">
    <location>
        <begin position="69"/>
        <end position="86"/>
    </location>
</feature>
<dbReference type="EMBL" id="JACRSV010000001">
    <property type="protein sequence ID" value="MBC8559221.1"/>
    <property type="molecule type" value="Genomic_DNA"/>
</dbReference>
<dbReference type="SUPFAM" id="SSF52156">
    <property type="entry name" value="Initiation factor IF2/eIF5b, domain 3"/>
    <property type="match status" value="1"/>
</dbReference>
<dbReference type="InterPro" id="IPR053905">
    <property type="entry name" value="EF-G-like_DII"/>
</dbReference>
<dbReference type="Pfam" id="PF04760">
    <property type="entry name" value="IF2_N"/>
    <property type="match status" value="1"/>
</dbReference>
<feature type="binding site" evidence="8">
    <location>
        <begin position="473"/>
        <end position="476"/>
    </location>
    <ligand>
        <name>GTP</name>
        <dbReference type="ChEBI" id="CHEBI:37565"/>
    </ligand>
</feature>
<dbReference type="InterPro" id="IPR005225">
    <property type="entry name" value="Small_GTP-bd"/>
</dbReference>
<dbReference type="Gene3D" id="3.40.50.10050">
    <property type="entry name" value="Translation initiation factor IF- 2, domain 3"/>
    <property type="match status" value="1"/>
</dbReference>
<dbReference type="PROSITE" id="PS51722">
    <property type="entry name" value="G_TR_2"/>
    <property type="match status" value="1"/>
</dbReference>
<feature type="compositionally biased region" description="Basic residues" evidence="10">
    <location>
        <begin position="242"/>
        <end position="259"/>
    </location>
</feature>
<dbReference type="SUPFAM" id="SSF52540">
    <property type="entry name" value="P-loop containing nucleoside triphosphate hydrolases"/>
    <property type="match status" value="1"/>
</dbReference>
<evidence type="ECO:0000313" key="12">
    <source>
        <dbReference type="EMBL" id="MBC8559221.1"/>
    </source>
</evidence>
<name>A0A926E0T6_9FIRM</name>
<evidence type="ECO:0000313" key="13">
    <source>
        <dbReference type="Proteomes" id="UP000610760"/>
    </source>
</evidence>
<evidence type="ECO:0000256" key="4">
    <source>
        <dbReference type="ARBA" id="ARBA00022741"/>
    </source>
</evidence>
<evidence type="ECO:0000259" key="11">
    <source>
        <dbReference type="PROSITE" id="PS51722"/>
    </source>
</evidence>
<accession>A0A926E0T6</accession>
<reference evidence="12" key="1">
    <citation type="submission" date="2020-08" db="EMBL/GenBank/DDBJ databases">
        <title>Genome public.</title>
        <authorList>
            <person name="Liu C."/>
            <person name="Sun Q."/>
        </authorList>
    </citation>
    <scope>NUCLEOTIDE SEQUENCE</scope>
    <source>
        <strain evidence="12">NSJ-33</strain>
    </source>
</reference>
<feature type="region of interest" description="Disordered" evidence="10">
    <location>
        <begin position="233"/>
        <end position="264"/>
    </location>
</feature>
<feature type="compositionally biased region" description="Low complexity" evidence="10">
    <location>
        <begin position="88"/>
        <end position="99"/>
    </location>
</feature>
<feature type="compositionally biased region" description="Basic and acidic residues" evidence="10">
    <location>
        <begin position="100"/>
        <end position="114"/>
    </location>
</feature>
<evidence type="ECO:0000256" key="5">
    <source>
        <dbReference type="ARBA" id="ARBA00022917"/>
    </source>
</evidence>
<keyword evidence="4 8" id="KW-0547">Nucleotide-binding</keyword>
<evidence type="ECO:0000256" key="2">
    <source>
        <dbReference type="ARBA" id="ARBA00020675"/>
    </source>
</evidence>
<comment type="similarity">
    <text evidence="1 8 9">Belongs to the TRAFAC class translation factor GTPase superfamily. Classic translation factor GTPase family. IF-2 subfamily.</text>
</comment>
<comment type="subcellular location">
    <subcellularLocation>
        <location evidence="8">Cytoplasm</location>
    </subcellularLocation>
</comment>
<dbReference type="Gene3D" id="2.40.30.10">
    <property type="entry name" value="Translation factors"/>
    <property type="match status" value="2"/>
</dbReference>
<evidence type="ECO:0000256" key="7">
    <source>
        <dbReference type="ARBA" id="ARBA00025162"/>
    </source>
</evidence>
<dbReference type="GO" id="GO:0003924">
    <property type="term" value="F:GTPase activity"/>
    <property type="evidence" value="ECO:0007669"/>
    <property type="project" value="UniProtKB-UniRule"/>
</dbReference>
<sequence>MTIKYKVTDVAKDLSVTNKEIIELVAKYFGGEPKKATTALSEEELNVIFEYYTQKNEVKDFNAYFNSRMEKPKEEKKPEPKAEKTVSKAPAEKATPAKTAAKEKPAAKAPEKQAPKAAPAPEKKPMPATATAKPAASQNPRPVAKEAPKFDPNKNGRFDRKPQFDAPKPKPRTEQKPQPQKQNAFLGQNRPAGPAVTSNEPVEKERTVRHVDTRTVDVNLDKYNEHYEQIAPQGRIKDNQQKKQKLKQKSQMKNKAKFSTKRETEAEKLQRLALERARKQQLKVLIPDEITVSELASRLKVTVTDVIKKLMMLGVMAAQHEVIDFDTASLVAMEYNAKIEKEVIVTIEEKLINDEDDDTADLQERSPVVVVMGHVDHGKTSLLDRIRNANVTSTEAGGITQHIGAYRAKVGDRYVTFLDTPGHEAFTSMRARGAAVTDIAVLVVAADDGIMPQTVEAINHAKAAGVSIIVAINKMDKPTANPDKVMQELTEYELVPEDWGGDVICVPVSAATGMGIDNLLEMITVVADVQELKANPKRLAKGTVVEARLDKGRGPVATLLVQNGTLHTGDVLIAGTSVGRVRQMINDRGQVVTEAGPSIPVEITGMAEVPAAGDTFNAVEDERLARELVEQRRQEQKEQQFKSYQKITLDNLFSQIAEGEMKELPIVVKADVQGSAEAVKQSLEKLSNEEVRVRVIHTGVGAINRSDVMLANASNAIIIGFNVRPDPVAKEDAAQEDVELRMYRIIYDAIDDVKDAMKGMLAPKTREVELGRAEVRLVYKITNVGTVAGCYVLDGKVARDALIRVVRDGIVIAEDKIDSLKRFKNDAKEVAQGYECGIGLDKFNDIKEGDIFESFIIEEYRD</sequence>
<comment type="caution">
    <text evidence="12">The sequence shown here is derived from an EMBL/GenBank/DDBJ whole genome shotgun (WGS) entry which is preliminary data.</text>
</comment>
<keyword evidence="6 8" id="KW-0342">GTP-binding</keyword>
<dbReference type="Pfam" id="PF11987">
    <property type="entry name" value="IF-2"/>
    <property type="match status" value="1"/>
</dbReference>
<evidence type="ECO:0000256" key="9">
    <source>
        <dbReference type="RuleBase" id="RU000644"/>
    </source>
</evidence>
<keyword evidence="8" id="KW-0963">Cytoplasm</keyword>
<dbReference type="NCBIfam" id="TIGR00487">
    <property type="entry name" value="IF-2"/>
    <property type="match status" value="1"/>
</dbReference>
<dbReference type="CDD" id="cd03702">
    <property type="entry name" value="IF2_mtIF2_II"/>
    <property type="match status" value="1"/>
</dbReference>
<keyword evidence="3 8" id="KW-0396">Initiation factor</keyword>
<dbReference type="Gene3D" id="1.10.10.2480">
    <property type="match status" value="1"/>
</dbReference>
<dbReference type="InterPro" id="IPR000178">
    <property type="entry name" value="TF_IF2_bacterial-like"/>
</dbReference>
<dbReference type="Proteomes" id="UP000610760">
    <property type="component" value="Unassembled WGS sequence"/>
</dbReference>
<feature type="domain" description="Tr-type G" evidence="11">
    <location>
        <begin position="364"/>
        <end position="533"/>
    </location>
</feature>
<evidence type="ECO:0000256" key="8">
    <source>
        <dbReference type="HAMAP-Rule" id="MF_00100"/>
    </source>
</evidence>
<dbReference type="GO" id="GO:0005525">
    <property type="term" value="F:GTP binding"/>
    <property type="evidence" value="ECO:0007669"/>
    <property type="project" value="UniProtKB-KW"/>
</dbReference>
<dbReference type="Pfam" id="PF22042">
    <property type="entry name" value="EF-G_D2"/>
    <property type="match status" value="1"/>
</dbReference>
<gene>
    <name evidence="8 12" type="primary">infB</name>
    <name evidence="12" type="ORF">H8710_03965</name>
</gene>
<feature type="region of interest" description="G-domain" evidence="8">
    <location>
        <begin position="367"/>
        <end position="515"/>
    </location>
</feature>
<dbReference type="PANTHER" id="PTHR43381:SF5">
    <property type="entry name" value="TR-TYPE G DOMAIN-CONTAINING PROTEIN"/>
    <property type="match status" value="1"/>
</dbReference>
<dbReference type="InterPro" id="IPR009000">
    <property type="entry name" value="Transl_B-barrel_sf"/>
</dbReference>
<dbReference type="InterPro" id="IPR015760">
    <property type="entry name" value="TIF_IF2"/>
</dbReference>
<dbReference type="NCBIfam" id="TIGR00231">
    <property type="entry name" value="small_GTP"/>
    <property type="match status" value="1"/>
</dbReference>
<dbReference type="InterPro" id="IPR044145">
    <property type="entry name" value="IF2_II"/>
</dbReference>
<feature type="binding site" evidence="8">
    <location>
        <begin position="373"/>
        <end position="380"/>
    </location>
    <ligand>
        <name>GTP</name>
        <dbReference type="ChEBI" id="CHEBI:37565"/>
    </ligand>
</feature>
<dbReference type="InterPro" id="IPR006847">
    <property type="entry name" value="IF2_N"/>
</dbReference>
<dbReference type="Pfam" id="PF00009">
    <property type="entry name" value="GTP_EFTU"/>
    <property type="match status" value="1"/>
</dbReference>
<dbReference type="AlphaFoldDB" id="A0A926E0T6"/>
<evidence type="ECO:0000256" key="1">
    <source>
        <dbReference type="ARBA" id="ARBA00007733"/>
    </source>
</evidence>
<feature type="region of interest" description="Disordered" evidence="10">
    <location>
        <begin position="69"/>
        <end position="208"/>
    </location>
</feature>
<evidence type="ECO:0000256" key="3">
    <source>
        <dbReference type="ARBA" id="ARBA00022540"/>
    </source>
</evidence>
<dbReference type="InterPro" id="IPR000795">
    <property type="entry name" value="T_Tr_GTP-bd_dom"/>
</dbReference>
<feature type="compositionally biased region" description="Low complexity" evidence="10">
    <location>
        <begin position="115"/>
        <end position="136"/>
    </location>
</feature>
<dbReference type="CDD" id="cd01887">
    <property type="entry name" value="IF2_eIF5B"/>
    <property type="match status" value="1"/>
</dbReference>
<dbReference type="InterPro" id="IPR027417">
    <property type="entry name" value="P-loop_NTPase"/>
</dbReference>
<dbReference type="FunFam" id="2.40.30.10:FF:000008">
    <property type="entry name" value="Translation initiation factor IF-2"/>
    <property type="match status" value="1"/>
</dbReference>
<dbReference type="GO" id="GO:0005829">
    <property type="term" value="C:cytosol"/>
    <property type="evidence" value="ECO:0007669"/>
    <property type="project" value="TreeGrafter"/>
</dbReference>
<dbReference type="FunFam" id="3.40.50.10050:FF:000001">
    <property type="entry name" value="Translation initiation factor IF-2"/>
    <property type="match status" value="1"/>
</dbReference>
<dbReference type="PANTHER" id="PTHR43381">
    <property type="entry name" value="TRANSLATION INITIATION FACTOR IF-2-RELATED"/>
    <property type="match status" value="1"/>
</dbReference>
<dbReference type="HAMAP" id="MF_00100_B">
    <property type="entry name" value="IF_2_B"/>
    <property type="match status" value="1"/>
</dbReference>
<keyword evidence="13" id="KW-1185">Reference proteome</keyword>
<dbReference type="InterPro" id="IPR036925">
    <property type="entry name" value="TIF_IF2_dom3_sf"/>
</dbReference>
<dbReference type="FunFam" id="2.40.30.10:FF:000007">
    <property type="entry name" value="Translation initiation factor IF-2"/>
    <property type="match status" value="1"/>
</dbReference>
<dbReference type="CDD" id="cd03692">
    <property type="entry name" value="mtIF2_IVc"/>
    <property type="match status" value="1"/>
</dbReference>
<organism evidence="12 13">
    <name type="scientific">Fumia xinanensis</name>
    <dbReference type="NCBI Taxonomy" id="2763659"/>
    <lineage>
        <taxon>Bacteria</taxon>
        <taxon>Bacillati</taxon>
        <taxon>Bacillota</taxon>
        <taxon>Clostridia</taxon>
        <taxon>Eubacteriales</taxon>
        <taxon>Oscillospiraceae</taxon>
        <taxon>Fumia</taxon>
    </lineage>
</organism>
<dbReference type="GO" id="GO:0003743">
    <property type="term" value="F:translation initiation factor activity"/>
    <property type="evidence" value="ECO:0007669"/>
    <property type="project" value="UniProtKB-UniRule"/>
</dbReference>
<evidence type="ECO:0000256" key="10">
    <source>
        <dbReference type="SAM" id="MobiDB-lite"/>
    </source>
</evidence>
<comment type="function">
    <text evidence="7 8 9">One of the essential components for the initiation of protein synthesis. Protects formylmethionyl-tRNA from spontaneous hydrolysis and promotes its binding to the 30S ribosomal subunits. Also involved in the hydrolysis of GTP during the formation of the 70S ribosomal complex.</text>
</comment>
<evidence type="ECO:0000256" key="6">
    <source>
        <dbReference type="ARBA" id="ARBA00023134"/>
    </source>
</evidence>
<dbReference type="SUPFAM" id="SSF50447">
    <property type="entry name" value="Translation proteins"/>
    <property type="match status" value="2"/>
</dbReference>
<dbReference type="RefSeq" id="WP_249294100.1">
    <property type="nucleotide sequence ID" value="NZ_JACRSV010000001.1"/>
</dbReference>
<dbReference type="FunFam" id="3.40.50.300:FF:000019">
    <property type="entry name" value="Translation initiation factor IF-2"/>
    <property type="match status" value="1"/>
</dbReference>
<dbReference type="InterPro" id="IPR023115">
    <property type="entry name" value="TIF_IF2_dom3"/>
</dbReference>
<feature type="compositionally biased region" description="Polar residues" evidence="10">
    <location>
        <begin position="176"/>
        <end position="186"/>
    </location>
</feature>
<proteinExistence type="inferred from homology"/>